<proteinExistence type="predicted"/>
<evidence type="ECO:0000313" key="1">
    <source>
        <dbReference type="EMBL" id="MBU2693056.1"/>
    </source>
</evidence>
<dbReference type="AlphaFoldDB" id="A0A948W8U6"/>
<organism evidence="1 2">
    <name type="scientific">Eiseniibacteriota bacterium</name>
    <dbReference type="NCBI Taxonomy" id="2212470"/>
    <lineage>
        <taxon>Bacteria</taxon>
        <taxon>Candidatus Eiseniibacteriota</taxon>
    </lineage>
</organism>
<gene>
    <name evidence="1" type="ORF">KJ970_19240</name>
</gene>
<dbReference type="Proteomes" id="UP000777784">
    <property type="component" value="Unassembled WGS sequence"/>
</dbReference>
<protein>
    <submittedName>
        <fullName evidence="1">Uncharacterized protein</fullName>
    </submittedName>
</protein>
<evidence type="ECO:0000313" key="2">
    <source>
        <dbReference type="Proteomes" id="UP000777784"/>
    </source>
</evidence>
<name>A0A948W8U6_UNCEI</name>
<dbReference type="EMBL" id="JAHJDP010000109">
    <property type="protein sequence ID" value="MBU2693056.1"/>
    <property type="molecule type" value="Genomic_DNA"/>
</dbReference>
<sequence length="95" mass="10384">MDDGTGAPVDTLDLSFEEPPFNLLGIEAWVKNSMENTGIPVDTGELFHHVLHAVALSERAEEVELEYMAYMPPLEIADPSGDGVIKFLLDRLGGK</sequence>
<comment type="caution">
    <text evidence="1">The sequence shown here is derived from an EMBL/GenBank/DDBJ whole genome shotgun (WGS) entry which is preliminary data.</text>
</comment>
<reference evidence="1" key="1">
    <citation type="submission" date="2021-05" db="EMBL/GenBank/DDBJ databases">
        <title>Energy efficiency and biological interactions define the core microbiome of deep oligotrophic groundwater.</title>
        <authorList>
            <person name="Mehrshad M."/>
            <person name="Lopez-Fernandez M."/>
            <person name="Bell E."/>
            <person name="Bernier-Latmani R."/>
            <person name="Bertilsson S."/>
            <person name="Dopson M."/>
        </authorList>
    </citation>
    <scope>NUCLEOTIDE SEQUENCE</scope>
    <source>
        <strain evidence="1">Modern_marine.mb.64</strain>
    </source>
</reference>
<accession>A0A948W8U6</accession>